<dbReference type="PRINTS" id="PR00123">
    <property type="entry name" value="ATPASEA"/>
</dbReference>
<evidence type="ECO:0000256" key="8">
    <source>
        <dbReference type="ARBA" id="ARBA00022781"/>
    </source>
</evidence>
<feature type="transmembrane region" description="Helical" evidence="14">
    <location>
        <begin position="102"/>
        <end position="121"/>
    </location>
</feature>
<organism evidence="15">
    <name type="scientific">Bombus breviceps</name>
    <dbReference type="NCBI Taxonomy" id="395515"/>
    <lineage>
        <taxon>Eukaryota</taxon>
        <taxon>Metazoa</taxon>
        <taxon>Ecdysozoa</taxon>
        <taxon>Arthropoda</taxon>
        <taxon>Hexapoda</taxon>
        <taxon>Insecta</taxon>
        <taxon>Pterygota</taxon>
        <taxon>Neoptera</taxon>
        <taxon>Endopterygota</taxon>
        <taxon>Hymenoptera</taxon>
        <taxon>Apocrita</taxon>
        <taxon>Aculeata</taxon>
        <taxon>Apoidea</taxon>
        <taxon>Anthophila</taxon>
        <taxon>Apidae</taxon>
        <taxon>Bombus</taxon>
        <taxon>Alpigenobombus</taxon>
    </lineage>
</organism>
<evidence type="ECO:0000256" key="7">
    <source>
        <dbReference type="ARBA" id="ARBA00022692"/>
    </source>
</evidence>
<dbReference type="InterPro" id="IPR045083">
    <property type="entry name" value="ATP_synth_F0_asu_bact/mt"/>
</dbReference>
<dbReference type="SUPFAM" id="SSF81336">
    <property type="entry name" value="F1F0 ATP synthase subunit A"/>
    <property type="match status" value="1"/>
</dbReference>
<feature type="transmembrane region" description="Helical" evidence="14">
    <location>
        <begin position="20"/>
        <end position="39"/>
    </location>
</feature>
<evidence type="ECO:0000256" key="5">
    <source>
        <dbReference type="ARBA" id="ARBA00022448"/>
    </source>
</evidence>
<accession>A0A343K8R6</accession>
<evidence type="ECO:0000256" key="13">
    <source>
        <dbReference type="RuleBase" id="RU004450"/>
    </source>
</evidence>
<keyword evidence="8" id="KW-0375">Hydrogen ion transport</keyword>
<evidence type="ECO:0000256" key="10">
    <source>
        <dbReference type="ARBA" id="ARBA00023065"/>
    </source>
</evidence>
<comment type="function">
    <text evidence="1">Mitochondrial membrane ATP synthase (F(1)F(0) ATP synthase or Complex V) produces ATP from ADP in the presence of a proton gradient across the membrane which is generated by electron transport complexes of the respiratory chain. F-type ATPases consist of two structural domains, F(1) - containing the extramembraneous catalytic core and F(0) - containing the membrane proton channel, linked together by a central stalk and a peripheral stalk. During catalysis, ATP synthesis in the catalytic domain of F(1) is coupled via a rotary mechanism of the central stalk subunits to proton translocation. Key component of the proton channel; it may play a direct role in the translocation of protons across the membrane.</text>
</comment>
<keyword evidence="11 14" id="KW-0472">Membrane</keyword>
<keyword evidence="15" id="KW-0496">Mitochondrion</keyword>
<proteinExistence type="inferred from homology"/>
<gene>
    <name evidence="15" type="primary">ATP6</name>
</gene>
<evidence type="ECO:0000313" key="15">
    <source>
        <dbReference type="EMBL" id="ATE47026.1"/>
    </source>
</evidence>
<reference evidence="15" key="1">
    <citation type="journal article" date="2017" name="Mitochondrial DNA Part B Resour">
        <title>Complete mitochondrial genome of Bombus breviceps (Hymenoptera: Apidae).</title>
        <authorList>
            <person name="Zhao X."/>
            <person name="Wu Z."/>
            <person name="Huang J."/>
            <person name="Liang C."/>
            <person name="An J."/>
            <person name="Sun C."/>
        </authorList>
    </citation>
    <scope>NUCLEOTIDE SEQUENCE</scope>
</reference>
<feature type="transmembrane region" description="Helical" evidence="14">
    <location>
        <begin position="141"/>
        <end position="160"/>
    </location>
</feature>
<dbReference type="InterPro" id="IPR000568">
    <property type="entry name" value="ATP_synth_F0_asu"/>
</dbReference>
<sequence>MKMTMMNLFETFDPSINNNIQLNWIYAITPIIMFPNLFWLTNSRITMLFKLLIKFLFNEFKIIMSIKYIININLFLSIMIYILLLNLFSLIPYIFTSTSHLLFNLSMSFSLWLAFLIYSIFNFPTKTLSHLVPLNSPKYLMNFMVLIELVSIIIRPWTLSIRLSANLISGHLILILLNNFLMNFMYILPFALIIQNIMMILELAMAFIQSYVFSILLTLYFSESLEE</sequence>
<dbReference type="CDD" id="cd00310">
    <property type="entry name" value="ATP-synt_Fo_a_6"/>
    <property type="match status" value="1"/>
</dbReference>
<dbReference type="InterPro" id="IPR023011">
    <property type="entry name" value="ATP_synth_F0_asu_AS"/>
</dbReference>
<comment type="similarity">
    <text evidence="3">Belongs to the ATPase A chain family.</text>
</comment>
<dbReference type="PANTHER" id="PTHR11410:SF0">
    <property type="entry name" value="ATP SYNTHASE SUBUNIT A"/>
    <property type="match status" value="1"/>
</dbReference>
<dbReference type="NCBIfam" id="TIGR01131">
    <property type="entry name" value="ATP_synt_6_or_A"/>
    <property type="match status" value="1"/>
</dbReference>
<comment type="subunit">
    <text evidence="4">F-type ATPases have 2 components, CF(1) - the catalytic core - and CF(0) - the membrane proton channel. CF(1) has five subunits: alpha(3), beta(3), gamma(1), delta(1), epsilon(1). CF(0) has three main subunits: a, b and c.</text>
</comment>
<evidence type="ECO:0000256" key="11">
    <source>
        <dbReference type="ARBA" id="ARBA00023136"/>
    </source>
</evidence>
<evidence type="ECO:0000256" key="2">
    <source>
        <dbReference type="ARBA" id="ARBA00004141"/>
    </source>
</evidence>
<protein>
    <recommendedName>
        <fullName evidence="13">ATP synthase subunit a</fullName>
    </recommendedName>
</protein>
<comment type="subcellular location">
    <subcellularLocation>
        <location evidence="2">Membrane</location>
        <topology evidence="2">Multi-pass membrane protein</topology>
    </subcellularLocation>
    <subcellularLocation>
        <location evidence="13">Mitochondrion inner membrane</location>
        <topology evidence="13">Multi-pass membrane protein</topology>
    </subcellularLocation>
</comment>
<dbReference type="GO" id="GO:0046933">
    <property type="term" value="F:proton-transporting ATP synthase activity, rotational mechanism"/>
    <property type="evidence" value="ECO:0007669"/>
    <property type="project" value="TreeGrafter"/>
</dbReference>
<dbReference type="EMBL" id="MF478986">
    <property type="protein sequence ID" value="ATE47026.1"/>
    <property type="molecule type" value="Genomic_DNA"/>
</dbReference>
<keyword evidence="5" id="KW-0813">Transport</keyword>
<keyword evidence="9 14" id="KW-1133">Transmembrane helix</keyword>
<feature type="transmembrane region" description="Helical" evidence="14">
    <location>
        <begin position="172"/>
        <end position="194"/>
    </location>
</feature>
<dbReference type="GO" id="GO:0045259">
    <property type="term" value="C:proton-transporting ATP synthase complex"/>
    <property type="evidence" value="ECO:0007669"/>
    <property type="project" value="UniProtKB-KW"/>
</dbReference>
<feature type="transmembrane region" description="Helical" evidence="14">
    <location>
        <begin position="200"/>
        <end position="221"/>
    </location>
</feature>
<dbReference type="GO" id="GO:0005743">
    <property type="term" value="C:mitochondrial inner membrane"/>
    <property type="evidence" value="ECO:0007669"/>
    <property type="project" value="UniProtKB-SubCell"/>
</dbReference>
<evidence type="ECO:0000256" key="3">
    <source>
        <dbReference type="ARBA" id="ARBA00006810"/>
    </source>
</evidence>
<evidence type="ECO:0000256" key="6">
    <source>
        <dbReference type="ARBA" id="ARBA00022547"/>
    </source>
</evidence>
<dbReference type="Gene3D" id="1.20.120.220">
    <property type="entry name" value="ATP synthase, F0 complex, subunit A"/>
    <property type="match status" value="1"/>
</dbReference>
<dbReference type="Pfam" id="PF00119">
    <property type="entry name" value="ATP-synt_A"/>
    <property type="match status" value="1"/>
</dbReference>
<evidence type="ECO:0000256" key="9">
    <source>
        <dbReference type="ARBA" id="ARBA00022989"/>
    </source>
</evidence>
<dbReference type="PROSITE" id="PS00449">
    <property type="entry name" value="ATPASE_A"/>
    <property type="match status" value="1"/>
</dbReference>
<keyword evidence="6" id="KW-0138">CF(0)</keyword>
<dbReference type="AlphaFoldDB" id="A0A343K8R6"/>
<evidence type="ECO:0000256" key="12">
    <source>
        <dbReference type="ARBA" id="ARBA00023310"/>
    </source>
</evidence>
<keyword evidence="7 14" id="KW-0812">Transmembrane</keyword>
<keyword evidence="10" id="KW-0406">Ion transport</keyword>
<dbReference type="InterPro" id="IPR035908">
    <property type="entry name" value="F0_ATP_A_sf"/>
</dbReference>
<name>A0A343K8R6_9HYME</name>
<evidence type="ECO:0000256" key="4">
    <source>
        <dbReference type="ARBA" id="ARBA00011648"/>
    </source>
</evidence>
<keyword evidence="12" id="KW-0066">ATP synthesis</keyword>
<evidence type="ECO:0000256" key="14">
    <source>
        <dbReference type="SAM" id="Phobius"/>
    </source>
</evidence>
<feature type="transmembrane region" description="Helical" evidence="14">
    <location>
        <begin position="76"/>
        <end position="95"/>
    </location>
</feature>
<dbReference type="PANTHER" id="PTHR11410">
    <property type="entry name" value="ATP SYNTHASE SUBUNIT A"/>
    <property type="match status" value="1"/>
</dbReference>
<geneLocation type="mitochondrion" evidence="15"/>
<evidence type="ECO:0000256" key="1">
    <source>
        <dbReference type="ARBA" id="ARBA00002070"/>
    </source>
</evidence>